<accession>A0ABX3NZ61</accession>
<dbReference type="Proteomes" id="UP000192277">
    <property type="component" value="Unassembled WGS sequence"/>
</dbReference>
<organism evidence="1 2">
    <name type="scientific">Niastella koreensis</name>
    <dbReference type="NCBI Taxonomy" id="354356"/>
    <lineage>
        <taxon>Bacteria</taxon>
        <taxon>Pseudomonadati</taxon>
        <taxon>Bacteroidota</taxon>
        <taxon>Chitinophagia</taxon>
        <taxon>Chitinophagales</taxon>
        <taxon>Chitinophagaceae</taxon>
        <taxon>Niastella</taxon>
    </lineage>
</organism>
<sequence>MVSGLHGGGLPLMNKSGDILLFMATEWPIIDIIFEPNFKSIYKENQAKECFRVFHDYELCTYGFSFNGETLVIATSSEINIIENK</sequence>
<comment type="caution">
    <text evidence="1">The sequence shown here is derived from an EMBL/GenBank/DDBJ whole genome shotgun (WGS) entry which is preliminary data.</text>
</comment>
<proteinExistence type="predicted"/>
<name>A0ABX3NZ61_9BACT</name>
<reference evidence="1 2" key="1">
    <citation type="submission" date="2016-04" db="EMBL/GenBank/DDBJ databases">
        <authorList>
            <person name="Chen L."/>
            <person name="Zhuang W."/>
            <person name="Wang G."/>
        </authorList>
    </citation>
    <scope>NUCLEOTIDE SEQUENCE [LARGE SCALE GENOMIC DNA]</scope>
    <source>
        <strain evidence="2">GR20</strain>
    </source>
</reference>
<dbReference type="EMBL" id="LWBO01000007">
    <property type="protein sequence ID" value="OQP50191.1"/>
    <property type="molecule type" value="Genomic_DNA"/>
</dbReference>
<evidence type="ECO:0000313" key="1">
    <source>
        <dbReference type="EMBL" id="OQP50191.1"/>
    </source>
</evidence>
<evidence type="ECO:0000313" key="2">
    <source>
        <dbReference type="Proteomes" id="UP000192277"/>
    </source>
</evidence>
<keyword evidence="2" id="KW-1185">Reference proteome</keyword>
<gene>
    <name evidence="1" type="ORF">A4D02_27570</name>
</gene>
<protein>
    <submittedName>
        <fullName evidence="1">Uncharacterized protein</fullName>
    </submittedName>
</protein>
<dbReference type="RefSeq" id="WP_041346836.1">
    <property type="nucleotide sequence ID" value="NZ_LWBO01000007.1"/>
</dbReference>